<gene>
    <name evidence="1" type="ORF">RC74_15265</name>
</gene>
<dbReference type="InterPro" id="IPR029058">
    <property type="entry name" value="AB_hydrolase_fold"/>
</dbReference>
<dbReference type="AlphaFoldDB" id="A0A126V2A0"/>
<keyword evidence="2" id="KW-1185">Reference proteome</keyword>
<evidence type="ECO:0000313" key="2">
    <source>
        <dbReference type="Proteomes" id="UP000070371"/>
    </source>
</evidence>
<dbReference type="SUPFAM" id="SSF53474">
    <property type="entry name" value="alpha/beta-Hydrolases"/>
    <property type="match status" value="1"/>
</dbReference>
<dbReference type="Proteomes" id="UP000070371">
    <property type="component" value="Chromosome"/>
</dbReference>
<sequence length="280" mass="31381">MAVVPEIIKLESAVIRITSPQKATEVVVGFESGGNGIVRNNFERLGFAEPFLLRQGYAVMSVLAHSVHWYRHVEIHDFLGSNALQNQLQKFERIHTAGHSMGSFAAMAFADLLHADNVITFAPLTTASFDIIPREKRFEMRQNLGWPPPFNDALAGLKTPKKVWGIYDPDHPDGFHARRVKEALNERFQDIPVLGIGHGVPAKLLTAGVLKESFLHCLRENDPALLRSTLSTFDFSKVRVFPVPPPLPDMSLRARIRRKIMRNLPDGLFELLGRSPKIGH</sequence>
<dbReference type="EMBL" id="CP014327">
    <property type="protein sequence ID" value="AML52451.1"/>
    <property type="molecule type" value="Genomic_DNA"/>
</dbReference>
<reference evidence="1 2" key="1">
    <citation type="submission" date="2016-02" db="EMBL/GenBank/DDBJ databases">
        <title>Complete genome sequence of Halocynthiibacter arcticus PAMC 20958t from arctic marine sediment.</title>
        <authorList>
            <person name="Lee Y.M."/>
            <person name="Baek K."/>
            <person name="Lee H.K."/>
            <person name="Shin S.C."/>
        </authorList>
    </citation>
    <scope>NUCLEOTIDE SEQUENCE [LARGE SCALE GENOMIC DNA]</scope>
    <source>
        <strain evidence="1">PAMC 20958</strain>
    </source>
</reference>
<evidence type="ECO:0000313" key="1">
    <source>
        <dbReference type="EMBL" id="AML52451.1"/>
    </source>
</evidence>
<dbReference type="KEGG" id="hat:RC74_15265"/>
<organism evidence="1 2">
    <name type="scientific">Falsihalocynthiibacter arcticus</name>
    <dbReference type="NCBI Taxonomy" id="1579316"/>
    <lineage>
        <taxon>Bacteria</taxon>
        <taxon>Pseudomonadati</taxon>
        <taxon>Pseudomonadota</taxon>
        <taxon>Alphaproteobacteria</taxon>
        <taxon>Rhodobacterales</taxon>
        <taxon>Roseobacteraceae</taxon>
        <taxon>Falsihalocynthiibacter</taxon>
    </lineage>
</organism>
<dbReference type="STRING" id="1579316.RC74_15265"/>
<dbReference type="Gene3D" id="3.40.50.1820">
    <property type="entry name" value="alpha/beta hydrolase"/>
    <property type="match status" value="1"/>
</dbReference>
<proteinExistence type="predicted"/>
<name>A0A126V2A0_9RHOB</name>
<accession>A0A126V2A0</accession>
<protein>
    <recommendedName>
        <fullName evidence="3">Alpha/beta hydrolase</fullName>
    </recommendedName>
</protein>
<evidence type="ECO:0008006" key="3">
    <source>
        <dbReference type="Google" id="ProtNLM"/>
    </source>
</evidence>